<dbReference type="Proteomes" id="UP000218418">
    <property type="component" value="Chromosome"/>
</dbReference>
<gene>
    <name evidence="9" type="ORF">NIES267_45330</name>
</gene>
<protein>
    <submittedName>
        <fullName evidence="9">Peptidase M48 Ste24p</fullName>
    </submittedName>
</protein>
<dbReference type="AlphaFoldDB" id="A0A1Z4LUW7"/>
<dbReference type="EMBL" id="AP018227">
    <property type="protein sequence ID" value="BAY85035.1"/>
    <property type="molecule type" value="Genomic_DNA"/>
</dbReference>
<sequence length="558" mass="62515">MKRQWKSLILAFNWVLLSLGASVFVVLTQSPQITLAKDRAVIIKTPKEKKPTESTDNKKPEISTEETTEETTDNNKPEISTEEAESEKPTPEEIARQKKLMEGDKLYQAGKIAEAEKVYREAKDSFTNTSDIKPPKKAINNPAELSPAGKVYWREGQAGILSNLRTKTLVPLKLLVEKYPEFIQGNIKYAQALKKYGQEEKALQVLERATSLYPNQPELVKARVNALSEEKKWMQASLAARQFSMLNPENPQAPQFTQLADEKLKKYTSYIRRETRGNAIANVITGVVGYATTGSLLGPFSALDSTMLLMKGEKGVGRSVAKQAKKRMELIEDKEVNAYINEIGQKLAKIGGRNEFEYEFFVIPDKNLNAFALPGGKIFIHTGAIAKTKSEAEIAGLIGHELSHVVLSHGFQLVTQGNLIANVTQYIPYGGGTIGRILTFDYSRDMERQADRLGTRLLTAGGYAADGLRNLTLTMKKQQKNSPPAWLSTHPGGAERVSYLEELITTNGYNRYAYEGVAKHQQIKDKVKQIMKEREEKENQDEDDKKDNEDKKPTEEKK</sequence>
<organism evidence="9 10">
    <name type="scientific">Calothrix parasitica NIES-267</name>
    <dbReference type="NCBI Taxonomy" id="1973488"/>
    <lineage>
        <taxon>Bacteria</taxon>
        <taxon>Bacillati</taxon>
        <taxon>Cyanobacteriota</taxon>
        <taxon>Cyanophyceae</taxon>
        <taxon>Nostocales</taxon>
        <taxon>Calotrichaceae</taxon>
        <taxon>Calothrix</taxon>
    </lineage>
</organism>
<evidence type="ECO:0000256" key="1">
    <source>
        <dbReference type="ARBA" id="ARBA00001947"/>
    </source>
</evidence>
<dbReference type="PANTHER" id="PTHR22726">
    <property type="entry name" value="METALLOENDOPEPTIDASE OMA1"/>
    <property type="match status" value="1"/>
</dbReference>
<keyword evidence="6" id="KW-0482">Metalloprotease</keyword>
<dbReference type="InterPro" id="IPR011990">
    <property type="entry name" value="TPR-like_helical_dom_sf"/>
</dbReference>
<evidence type="ECO:0000313" key="10">
    <source>
        <dbReference type="Proteomes" id="UP000218418"/>
    </source>
</evidence>
<dbReference type="Gene3D" id="3.30.2010.10">
    <property type="entry name" value="Metalloproteases ('zincins'), catalytic domain"/>
    <property type="match status" value="1"/>
</dbReference>
<reference evidence="9 10" key="1">
    <citation type="submission" date="2017-06" db="EMBL/GenBank/DDBJ databases">
        <title>Genome sequencing of cyanobaciteial culture collection at National Institute for Environmental Studies (NIES).</title>
        <authorList>
            <person name="Hirose Y."/>
            <person name="Shimura Y."/>
            <person name="Fujisawa T."/>
            <person name="Nakamura Y."/>
            <person name="Kawachi M."/>
        </authorList>
    </citation>
    <scope>NUCLEOTIDE SEQUENCE [LARGE SCALE GENOMIC DNA]</scope>
    <source>
        <strain evidence="9 10">NIES-267</strain>
    </source>
</reference>
<evidence type="ECO:0000256" key="3">
    <source>
        <dbReference type="ARBA" id="ARBA00022723"/>
    </source>
</evidence>
<dbReference type="GO" id="GO:0016020">
    <property type="term" value="C:membrane"/>
    <property type="evidence" value="ECO:0007669"/>
    <property type="project" value="TreeGrafter"/>
</dbReference>
<dbReference type="OrthoDB" id="9810445at2"/>
<evidence type="ECO:0000256" key="5">
    <source>
        <dbReference type="ARBA" id="ARBA00022833"/>
    </source>
</evidence>
<proteinExistence type="predicted"/>
<dbReference type="GO" id="GO:0004222">
    <property type="term" value="F:metalloendopeptidase activity"/>
    <property type="evidence" value="ECO:0007669"/>
    <property type="project" value="InterPro"/>
</dbReference>
<feature type="region of interest" description="Disordered" evidence="7">
    <location>
        <begin position="46"/>
        <end position="93"/>
    </location>
</feature>
<evidence type="ECO:0000259" key="8">
    <source>
        <dbReference type="Pfam" id="PF01435"/>
    </source>
</evidence>
<accession>A0A1Z4LUW7</accession>
<dbReference type="GO" id="GO:0046872">
    <property type="term" value="F:metal ion binding"/>
    <property type="evidence" value="ECO:0007669"/>
    <property type="project" value="UniProtKB-KW"/>
</dbReference>
<dbReference type="Gene3D" id="1.25.40.10">
    <property type="entry name" value="Tetratricopeptide repeat domain"/>
    <property type="match status" value="1"/>
</dbReference>
<feature type="compositionally biased region" description="Acidic residues" evidence="7">
    <location>
        <begin position="63"/>
        <end position="72"/>
    </location>
</feature>
<dbReference type="PANTHER" id="PTHR22726:SF1">
    <property type="entry name" value="METALLOENDOPEPTIDASE OMA1, MITOCHONDRIAL"/>
    <property type="match status" value="1"/>
</dbReference>
<keyword evidence="2" id="KW-0645">Protease</keyword>
<dbReference type="CDD" id="cd07333">
    <property type="entry name" value="M48C_bepA_like"/>
    <property type="match status" value="1"/>
</dbReference>
<evidence type="ECO:0000256" key="6">
    <source>
        <dbReference type="ARBA" id="ARBA00023049"/>
    </source>
</evidence>
<feature type="compositionally biased region" description="Basic and acidic residues" evidence="7">
    <location>
        <begin position="46"/>
        <end position="62"/>
    </location>
</feature>
<dbReference type="Pfam" id="PF01435">
    <property type="entry name" value="Peptidase_M48"/>
    <property type="match status" value="1"/>
</dbReference>
<name>A0A1Z4LUW7_9CYAN</name>
<feature type="domain" description="Peptidase M48" evidence="8">
    <location>
        <begin position="337"/>
        <end position="503"/>
    </location>
</feature>
<keyword evidence="4" id="KW-0378">Hydrolase</keyword>
<feature type="region of interest" description="Disordered" evidence="7">
    <location>
        <begin position="522"/>
        <end position="558"/>
    </location>
</feature>
<evidence type="ECO:0000313" key="9">
    <source>
        <dbReference type="EMBL" id="BAY85035.1"/>
    </source>
</evidence>
<evidence type="ECO:0000256" key="4">
    <source>
        <dbReference type="ARBA" id="ARBA00022801"/>
    </source>
</evidence>
<dbReference type="GO" id="GO:0051603">
    <property type="term" value="P:proteolysis involved in protein catabolic process"/>
    <property type="evidence" value="ECO:0007669"/>
    <property type="project" value="TreeGrafter"/>
</dbReference>
<dbReference type="InterPro" id="IPR051156">
    <property type="entry name" value="Mito/Outer_Membr_Metalloprot"/>
</dbReference>
<keyword evidence="5" id="KW-0862">Zinc</keyword>
<evidence type="ECO:0000256" key="2">
    <source>
        <dbReference type="ARBA" id="ARBA00022670"/>
    </source>
</evidence>
<keyword evidence="10" id="KW-1185">Reference proteome</keyword>
<dbReference type="InterPro" id="IPR001915">
    <property type="entry name" value="Peptidase_M48"/>
</dbReference>
<comment type="cofactor">
    <cofactor evidence="1">
        <name>Zn(2+)</name>
        <dbReference type="ChEBI" id="CHEBI:29105"/>
    </cofactor>
</comment>
<dbReference type="SUPFAM" id="SSF48452">
    <property type="entry name" value="TPR-like"/>
    <property type="match status" value="1"/>
</dbReference>
<keyword evidence="3" id="KW-0479">Metal-binding</keyword>
<evidence type="ECO:0000256" key="7">
    <source>
        <dbReference type="SAM" id="MobiDB-lite"/>
    </source>
</evidence>